<gene>
    <name evidence="5" type="ORF">Rhopal_003939-T1</name>
</gene>
<feature type="region of interest" description="Disordered" evidence="3">
    <location>
        <begin position="294"/>
        <end position="316"/>
    </location>
</feature>
<dbReference type="PANTHER" id="PTHR48407:SF1">
    <property type="entry name" value="CRANIOFACIAL DEVELOPMENT PROTEIN 1"/>
    <property type="match status" value="1"/>
</dbReference>
<feature type="compositionally biased region" description="Low complexity" evidence="3">
    <location>
        <begin position="83"/>
        <end position="108"/>
    </location>
</feature>
<evidence type="ECO:0000259" key="4">
    <source>
        <dbReference type="PROSITE" id="PS51279"/>
    </source>
</evidence>
<feature type="region of interest" description="Disordered" evidence="3">
    <location>
        <begin position="1"/>
        <end position="120"/>
    </location>
</feature>
<dbReference type="InterPro" id="IPR027124">
    <property type="entry name" value="Swc5/CFDP1/2"/>
</dbReference>
<protein>
    <recommendedName>
        <fullName evidence="2">SWR1-complex protein 5</fullName>
    </recommendedName>
</protein>
<feature type="compositionally biased region" description="Acidic residues" evidence="3">
    <location>
        <begin position="38"/>
        <end position="48"/>
    </location>
</feature>
<evidence type="ECO:0000313" key="6">
    <source>
        <dbReference type="Proteomes" id="UP001342314"/>
    </source>
</evidence>
<reference evidence="5 6" key="1">
    <citation type="submission" date="2021-12" db="EMBL/GenBank/DDBJ databases">
        <title>High titer production of polyol ester of fatty acids by Rhodotorula paludigena BS15 towards product separation-free biomass refinery.</title>
        <authorList>
            <person name="Mano J."/>
            <person name="Ono H."/>
            <person name="Tanaka T."/>
            <person name="Naito K."/>
            <person name="Sushida H."/>
            <person name="Ike M."/>
            <person name="Tokuyasu K."/>
            <person name="Kitaoka M."/>
        </authorList>
    </citation>
    <scope>NUCLEOTIDE SEQUENCE [LARGE SCALE GENOMIC DNA]</scope>
    <source>
        <strain evidence="5 6">BS15</strain>
    </source>
</reference>
<dbReference type="AlphaFoldDB" id="A0AAV5GM25"/>
<evidence type="ECO:0000313" key="5">
    <source>
        <dbReference type="EMBL" id="GJN90925.1"/>
    </source>
</evidence>
<evidence type="ECO:0000256" key="3">
    <source>
        <dbReference type="SAM" id="MobiDB-lite"/>
    </source>
</evidence>
<dbReference type="Pfam" id="PF07572">
    <property type="entry name" value="BCNT"/>
    <property type="match status" value="1"/>
</dbReference>
<dbReference type="PROSITE" id="PS51279">
    <property type="entry name" value="BCNT_C"/>
    <property type="match status" value="1"/>
</dbReference>
<comment type="similarity">
    <text evidence="1">Belongs to the SWC5 family.</text>
</comment>
<dbReference type="EMBL" id="BQKY01000007">
    <property type="protein sequence ID" value="GJN90925.1"/>
    <property type="molecule type" value="Genomic_DNA"/>
</dbReference>
<dbReference type="PANTHER" id="PTHR48407">
    <property type="entry name" value="CRANIOFACIAL DEVELOPMENT PROTEIN 1"/>
    <property type="match status" value="1"/>
</dbReference>
<feature type="domain" description="BCNT-C" evidence="4">
    <location>
        <begin position="236"/>
        <end position="310"/>
    </location>
</feature>
<evidence type="ECO:0000256" key="2">
    <source>
        <dbReference type="ARBA" id="ARBA00019138"/>
    </source>
</evidence>
<feature type="region of interest" description="Disordered" evidence="3">
    <location>
        <begin position="136"/>
        <end position="244"/>
    </location>
</feature>
<dbReference type="GO" id="GO:0000812">
    <property type="term" value="C:Swr1 complex"/>
    <property type="evidence" value="ECO:0007669"/>
    <property type="project" value="TreeGrafter"/>
</dbReference>
<proteinExistence type="inferred from homology"/>
<dbReference type="Proteomes" id="UP001342314">
    <property type="component" value="Unassembled WGS sequence"/>
</dbReference>
<feature type="compositionally biased region" description="Low complexity" evidence="3">
    <location>
        <begin position="160"/>
        <end position="191"/>
    </location>
</feature>
<feature type="compositionally biased region" description="Low complexity" evidence="3">
    <location>
        <begin position="201"/>
        <end position="219"/>
    </location>
</feature>
<comment type="caution">
    <text evidence="5">The sequence shown here is derived from an EMBL/GenBank/DDBJ whole genome shotgun (WGS) entry which is preliminary data.</text>
</comment>
<sequence>MAPPRSVAQQQHKQRDDPDLLPSDDDDDDDFRLSDLDQASDSDSDSDAGADAPQQGTAQGTTEPALDKAAVDDLWASFNDPAYTDPYAPSTSTSTSTPTSAHPDPTSKGKGKGKATAHADDDLVQITVEYEFAGERVEQQKTVKRSSAEAQAFFARQPRSAPKPAAPSPGTSAPAPSSSAPASKPDPTTASLDALFGPEVPSAAASSSSTAAPSSAAPASLPPQPASLPPKRKAPGAAGGGLAGMAATLGVGQKKAKLNTLEKSKLDWNQLHTLAHARKDGYLDRRDFLDRVEQSGIDAWDRARQGARRGGGGASK</sequence>
<accession>A0AAV5GM25</accession>
<feature type="compositionally biased region" description="Basic and acidic residues" evidence="3">
    <location>
        <begin position="294"/>
        <end position="304"/>
    </location>
</feature>
<evidence type="ECO:0000256" key="1">
    <source>
        <dbReference type="ARBA" id="ARBA00010465"/>
    </source>
</evidence>
<name>A0AAV5GM25_9BASI</name>
<organism evidence="5 6">
    <name type="scientific">Rhodotorula paludigena</name>
    <dbReference type="NCBI Taxonomy" id="86838"/>
    <lineage>
        <taxon>Eukaryota</taxon>
        <taxon>Fungi</taxon>
        <taxon>Dikarya</taxon>
        <taxon>Basidiomycota</taxon>
        <taxon>Pucciniomycotina</taxon>
        <taxon>Microbotryomycetes</taxon>
        <taxon>Sporidiobolales</taxon>
        <taxon>Sporidiobolaceae</taxon>
        <taxon>Rhodotorula</taxon>
    </lineage>
</organism>
<dbReference type="InterPro" id="IPR011421">
    <property type="entry name" value="BCNT-C"/>
</dbReference>
<keyword evidence="6" id="KW-1185">Reference proteome</keyword>